<evidence type="ECO:0000259" key="6">
    <source>
        <dbReference type="PROSITE" id="PS50234"/>
    </source>
</evidence>
<sequence length="331" mass="36912">MFRFASPLFLCLLLVVAVALFLKYRKKNANHIRVSSLDGVHTLPRSFMVRLSSIMPILKIAALVLLILALARPQWGDKKVNVTTQGVNIILALDLSESMRALDFKKNKKIVTRLEAVKGVVRDFVLKREGDRIGMVVFGSNAFTQLPLTRDYNTIAFILDRLNIGAAGPMTAIGDAIGISLKRLEDIQSKSNIIILLTDGKSNSGELSWQDATRIAAQRKVKIYTIGVGTKGEAPFLVDGMFGKRYVYQKVDVDLDALKTIAEQTSGSFFEAGDLTALEQIYEMINTLEKTKVDVEKWVEYKELYQGLLATGLILLLIYIILANTRFLRIP</sequence>
<protein>
    <submittedName>
        <fullName evidence="7">Ca-activated chloride channel family protein</fullName>
    </submittedName>
</protein>
<dbReference type="RefSeq" id="WP_092237698.1">
    <property type="nucleotide sequence ID" value="NZ_FNLL01000015.1"/>
</dbReference>
<reference evidence="8" key="1">
    <citation type="submission" date="2016-10" db="EMBL/GenBank/DDBJ databases">
        <authorList>
            <person name="Varghese N."/>
            <person name="Submissions S."/>
        </authorList>
    </citation>
    <scope>NUCLEOTIDE SEQUENCE [LARGE SCALE GENOMIC DNA]</scope>
    <source>
        <strain evidence="8">DSM 3384</strain>
    </source>
</reference>
<keyword evidence="2 5" id="KW-0812">Transmembrane</keyword>
<dbReference type="InterPro" id="IPR036465">
    <property type="entry name" value="vWFA_dom_sf"/>
</dbReference>
<dbReference type="Pfam" id="PF00092">
    <property type="entry name" value="VWA"/>
    <property type="match status" value="1"/>
</dbReference>
<dbReference type="SMART" id="SM00327">
    <property type="entry name" value="VWA"/>
    <property type="match status" value="1"/>
</dbReference>
<dbReference type="SUPFAM" id="SSF53300">
    <property type="entry name" value="vWA-like"/>
    <property type="match status" value="1"/>
</dbReference>
<evidence type="ECO:0000256" key="5">
    <source>
        <dbReference type="SAM" id="Phobius"/>
    </source>
</evidence>
<evidence type="ECO:0000256" key="3">
    <source>
        <dbReference type="ARBA" id="ARBA00022989"/>
    </source>
</evidence>
<evidence type="ECO:0000256" key="4">
    <source>
        <dbReference type="ARBA" id="ARBA00023136"/>
    </source>
</evidence>
<evidence type="ECO:0000256" key="1">
    <source>
        <dbReference type="ARBA" id="ARBA00022475"/>
    </source>
</evidence>
<dbReference type="AlphaFoldDB" id="A0A1H2JS45"/>
<proteinExistence type="predicted"/>
<name>A0A1H2JS45_9BACT</name>
<dbReference type="Gene3D" id="3.40.50.410">
    <property type="entry name" value="von Willebrand factor, type A domain"/>
    <property type="match status" value="1"/>
</dbReference>
<evidence type="ECO:0000313" key="7">
    <source>
        <dbReference type="EMBL" id="SDU59240.1"/>
    </source>
</evidence>
<feature type="domain" description="VWFA" evidence="6">
    <location>
        <begin position="88"/>
        <end position="285"/>
    </location>
</feature>
<organism evidence="7 8">
    <name type="scientific">Desulfobacula phenolica</name>
    <dbReference type="NCBI Taxonomy" id="90732"/>
    <lineage>
        <taxon>Bacteria</taxon>
        <taxon>Pseudomonadati</taxon>
        <taxon>Thermodesulfobacteriota</taxon>
        <taxon>Desulfobacteria</taxon>
        <taxon>Desulfobacterales</taxon>
        <taxon>Desulfobacteraceae</taxon>
        <taxon>Desulfobacula</taxon>
    </lineage>
</organism>
<dbReference type="Proteomes" id="UP000199608">
    <property type="component" value="Unassembled WGS sequence"/>
</dbReference>
<feature type="transmembrane region" description="Helical" evidence="5">
    <location>
        <begin position="304"/>
        <end position="322"/>
    </location>
</feature>
<dbReference type="InterPro" id="IPR002035">
    <property type="entry name" value="VWF_A"/>
</dbReference>
<keyword evidence="3 5" id="KW-1133">Transmembrane helix</keyword>
<dbReference type="EMBL" id="FNLL01000015">
    <property type="protein sequence ID" value="SDU59240.1"/>
    <property type="molecule type" value="Genomic_DNA"/>
</dbReference>
<evidence type="ECO:0000256" key="2">
    <source>
        <dbReference type="ARBA" id="ARBA00022692"/>
    </source>
</evidence>
<gene>
    <name evidence="7" type="ORF">SAMN04487931_11511</name>
</gene>
<evidence type="ECO:0000313" key="8">
    <source>
        <dbReference type="Proteomes" id="UP000199608"/>
    </source>
</evidence>
<dbReference type="Pfam" id="PF07584">
    <property type="entry name" value="BatA"/>
    <property type="match status" value="1"/>
</dbReference>
<dbReference type="PANTHER" id="PTHR22550">
    <property type="entry name" value="SPORE GERMINATION PROTEIN"/>
    <property type="match status" value="1"/>
</dbReference>
<dbReference type="InterPro" id="IPR050768">
    <property type="entry name" value="UPF0353/GerABKA_families"/>
</dbReference>
<dbReference type="PANTHER" id="PTHR22550:SF5">
    <property type="entry name" value="LEUCINE ZIPPER PROTEIN 4"/>
    <property type="match status" value="1"/>
</dbReference>
<accession>A0A1H2JS45</accession>
<keyword evidence="1" id="KW-1003">Cell membrane</keyword>
<dbReference type="PROSITE" id="PS50234">
    <property type="entry name" value="VWFA"/>
    <property type="match status" value="1"/>
</dbReference>
<keyword evidence="8" id="KW-1185">Reference proteome</keyword>
<keyword evidence="4 5" id="KW-0472">Membrane</keyword>
<dbReference type="InterPro" id="IPR024163">
    <property type="entry name" value="Aerotolerance_reg_N"/>
</dbReference>
<feature type="transmembrane region" description="Helical" evidence="5">
    <location>
        <begin position="47"/>
        <end position="71"/>
    </location>
</feature>